<dbReference type="Proteomes" id="UP001501444">
    <property type="component" value="Unassembled WGS sequence"/>
</dbReference>
<accession>A0ABP5TVG9</accession>
<name>A0ABP5TVG9_9ACTN</name>
<keyword evidence="2" id="KW-1185">Reference proteome</keyword>
<organism evidence="1 2">
    <name type="scientific">Dactylosporangium salmoneum</name>
    <dbReference type="NCBI Taxonomy" id="53361"/>
    <lineage>
        <taxon>Bacteria</taxon>
        <taxon>Bacillati</taxon>
        <taxon>Actinomycetota</taxon>
        <taxon>Actinomycetes</taxon>
        <taxon>Micromonosporales</taxon>
        <taxon>Micromonosporaceae</taxon>
        <taxon>Dactylosporangium</taxon>
    </lineage>
</organism>
<protein>
    <submittedName>
        <fullName evidence="1">Uncharacterized protein</fullName>
    </submittedName>
</protein>
<evidence type="ECO:0000313" key="2">
    <source>
        <dbReference type="Proteomes" id="UP001501444"/>
    </source>
</evidence>
<gene>
    <name evidence="1" type="ORF">GCM10010170_059230</name>
</gene>
<sequence>MAETVTGGVIAELVGVLAIGVFVATARARADADGPGMVSAPYDDRKAQEIGRHFRPWAR</sequence>
<proteinExistence type="predicted"/>
<dbReference type="EMBL" id="BAAARV010000056">
    <property type="protein sequence ID" value="GAA2362816.1"/>
    <property type="molecule type" value="Genomic_DNA"/>
</dbReference>
<comment type="caution">
    <text evidence="1">The sequence shown here is derived from an EMBL/GenBank/DDBJ whole genome shotgun (WGS) entry which is preliminary data.</text>
</comment>
<evidence type="ECO:0000313" key="1">
    <source>
        <dbReference type="EMBL" id="GAA2362816.1"/>
    </source>
</evidence>
<dbReference type="RefSeq" id="WP_344615828.1">
    <property type="nucleotide sequence ID" value="NZ_BAAARV010000056.1"/>
</dbReference>
<reference evidence="2" key="1">
    <citation type="journal article" date="2019" name="Int. J. Syst. Evol. Microbiol.">
        <title>The Global Catalogue of Microorganisms (GCM) 10K type strain sequencing project: providing services to taxonomists for standard genome sequencing and annotation.</title>
        <authorList>
            <consortium name="The Broad Institute Genomics Platform"/>
            <consortium name="The Broad Institute Genome Sequencing Center for Infectious Disease"/>
            <person name="Wu L."/>
            <person name="Ma J."/>
        </authorList>
    </citation>
    <scope>NUCLEOTIDE SEQUENCE [LARGE SCALE GENOMIC DNA]</scope>
    <source>
        <strain evidence="2">JCM 3272</strain>
    </source>
</reference>